<feature type="transmembrane region" description="Helical" evidence="1">
    <location>
        <begin position="26"/>
        <end position="46"/>
    </location>
</feature>
<dbReference type="Proteomes" id="UP000738349">
    <property type="component" value="Unassembled WGS sequence"/>
</dbReference>
<dbReference type="OrthoDB" id="4487429at2759"/>
<proteinExistence type="predicted"/>
<keyword evidence="1" id="KW-0472">Membrane</keyword>
<accession>A0A9P9DSE1</accession>
<evidence type="ECO:0000256" key="1">
    <source>
        <dbReference type="SAM" id="Phobius"/>
    </source>
</evidence>
<dbReference type="AlphaFoldDB" id="A0A9P9DSE1"/>
<organism evidence="2 3">
    <name type="scientific">Dactylonectria macrodidyma</name>
    <dbReference type="NCBI Taxonomy" id="307937"/>
    <lineage>
        <taxon>Eukaryota</taxon>
        <taxon>Fungi</taxon>
        <taxon>Dikarya</taxon>
        <taxon>Ascomycota</taxon>
        <taxon>Pezizomycotina</taxon>
        <taxon>Sordariomycetes</taxon>
        <taxon>Hypocreomycetidae</taxon>
        <taxon>Hypocreales</taxon>
        <taxon>Nectriaceae</taxon>
        <taxon>Dactylonectria</taxon>
    </lineage>
</organism>
<keyword evidence="1" id="KW-1133">Transmembrane helix</keyword>
<protein>
    <submittedName>
        <fullName evidence="2">Uncharacterized protein</fullName>
    </submittedName>
</protein>
<keyword evidence="3" id="KW-1185">Reference proteome</keyword>
<reference evidence="2" key="1">
    <citation type="journal article" date="2021" name="Nat. Commun.">
        <title>Genetic determinants of endophytism in the Arabidopsis root mycobiome.</title>
        <authorList>
            <person name="Mesny F."/>
            <person name="Miyauchi S."/>
            <person name="Thiergart T."/>
            <person name="Pickel B."/>
            <person name="Atanasova L."/>
            <person name="Karlsson M."/>
            <person name="Huettel B."/>
            <person name="Barry K.W."/>
            <person name="Haridas S."/>
            <person name="Chen C."/>
            <person name="Bauer D."/>
            <person name="Andreopoulos W."/>
            <person name="Pangilinan J."/>
            <person name="LaButti K."/>
            <person name="Riley R."/>
            <person name="Lipzen A."/>
            <person name="Clum A."/>
            <person name="Drula E."/>
            <person name="Henrissat B."/>
            <person name="Kohler A."/>
            <person name="Grigoriev I.V."/>
            <person name="Martin F.M."/>
            <person name="Hacquard S."/>
        </authorList>
    </citation>
    <scope>NUCLEOTIDE SEQUENCE</scope>
    <source>
        <strain evidence="2">MPI-CAGE-AT-0147</strain>
    </source>
</reference>
<comment type="caution">
    <text evidence="2">The sequence shown here is derived from an EMBL/GenBank/DDBJ whole genome shotgun (WGS) entry which is preliminary data.</text>
</comment>
<gene>
    <name evidence="2" type="ORF">EDB81DRAFT_812059</name>
</gene>
<evidence type="ECO:0000313" key="3">
    <source>
        <dbReference type="Proteomes" id="UP000738349"/>
    </source>
</evidence>
<evidence type="ECO:0000313" key="2">
    <source>
        <dbReference type="EMBL" id="KAH7124207.1"/>
    </source>
</evidence>
<dbReference type="EMBL" id="JAGMUV010000022">
    <property type="protein sequence ID" value="KAH7124207.1"/>
    <property type="molecule type" value="Genomic_DNA"/>
</dbReference>
<name>A0A9P9DSE1_9HYPO</name>
<keyword evidence="1" id="KW-0812">Transmembrane</keyword>
<sequence>MVKNTQQPVATGIQPMSKPPYWRRPVTMIFTIISILLMALFSYHSFASYSSILLFSAPSQESDLSDSTSEGFASSALEHQGQPCPLPTTRYSIHTGQAACYPSSGGIWVSELDALELQYLDIDRFSSTERPDVPKEEEDAFCHKLRLFGGGWYNPNHEGRDLDVGGECHALDEFDPIVSTVRKIGVPSDENDEGVWVLDVDEDTGIFPDGIIAVRNALSMDERVQALVKLGAVYCADVKECRLLVDLQLEPWEIARGN</sequence>